<dbReference type="InterPro" id="IPR036390">
    <property type="entry name" value="WH_DNA-bd_sf"/>
</dbReference>
<evidence type="ECO:0000256" key="5">
    <source>
        <dbReference type="SAM" id="MobiDB-lite"/>
    </source>
</evidence>
<dbReference type="GO" id="GO:0045292">
    <property type="term" value="P:mRNA cis splicing, via spliceosome"/>
    <property type="evidence" value="ECO:0007669"/>
    <property type="project" value="TreeGrafter"/>
</dbReference>
<dbReference type="Pfam" id="PF10312">
    <property type="entry name" value="Cactin_mid"/>
    <property type="match status" value="1"/>
</dbReference>
<organism evidence="7 8">
    <name type="scientific">Purpureocillium lavendulum</name>
    <dbReference type="NCBI Taxonomy" id="1247861"/>
    <lineage>
        <taxon>Eukaryota</taxon>
        <taxon>Fungi</taxon>
        <taxon>Dikarya</taxon>
        <taxon>Ascomycota</taxon>
        <taxon>Pezizomycotina</taxon>
        <taxon>Sordariomycetes</taxon>
        <taxon>Hypocreomycetidae</taxon>
        <taxon>Hypocreales</taxon>
        <taxon>Ophiocordycipitaceae</taxon>
        <taxon>Purpureocillium</taxon>
    </lineage>
</organism>
<dbReference type="InterPro" id="IPR036388">
    <property type="entry name" value="WH-like_DNA-bd_sf"/>
</dbReference>
<dbReference type="InterPro" id="IPR018816">
    <property type="entry name" value="Cactin_central"/>
</dbReference>
<dbReference type="GO" id="GO:0003700">
    <property type="term" value="F:DNA-binding transcription factor activity"/>
    <property type="evidence" value="ECO:0007669"/>
    <property type="project" value="InterPro"/>
</dbReference>
<accession>A0AB34FU22</accession>
<dbReference type="InterPro" id="IPR030456">
    <property type="entry name" value="TF_fork_head_CS_2"/>
</dbReference>
<keyword evidence="8" id="KW-1185">Reference proteome</keyword>
<sequence length="976" mass="108594">MDPGRRAMLSGSGSLGRKGDGKDTGRDITGPRPDANARVAKAAKSEQPSKTAQNLARYLTSDEQSRQFVADEDKFVLKQSKKKADIRVREDRAKPIDYLTFNLRYVEEHRDTFDDQDDDLDIELKDPVAYIESLGRAQITELLGDIGSFLTLEADTFNRQYWDALRTLCASRDFDLDPIRKEEKDRAYGVSADVLSENLKSQSSTGLDKYETTIRAALAGDKFIDREFQEYVLGDVLFYKAKKTVESAFKKMSEAREKLIEERGPTAKSNAKSAASGFSSDSAAINADSKATAPSTTTSAAGNEDASLATKALYDREAAQGLLENEEMFTTEAAIPDKKKPDWAGKYKARKPRYFNRVQMGYEWNKYNQTHFDHDNPPPKVVQGYRFNIFYPDLADITKTPTYKIFREDGRKRGESFAPAGEEDTCLIIFKAGPPYEDIAFRIVDRQWDFSAKKERGFKSTFDKGMLQLHFNFKKSQQFPQQPQPSSPQQQTELLATENTFATADQAFLRLKHQTWPSPPTPDTWSPSSSLPGPFPLLQKTQTWSSQQELFAICAPRAVIISAAVSDGAYPETECTGDLDGPELAPSELKMEHSEADMFSPEEFIMATPSSDITPKAESPSSCLQELPEMCPSTSLSPAARVENRDEDGKLDEPYAKLIYRAFMTREDHAMSLQDIYQWFRDNTNRALTEKGGWQNSIRHNLSMNAAFSKRPKDDGAFNTVPEDPKRVNEWVLEPWAVQHGVQSTTRYRKGNSRRRASGRSSSRQFPSLPTQHSAKRAVSGRKGGCAARESRMRDRAAYGPGVTAMGRYYGGLEHPQGLPTPPRSTMPDLYHPESYSMPQFEPMTHVQHFDGIRPPAGPAAEHAFGLLLGHGHANPGVGSDSTGHNMAVVGTSGQSGISGDHMDQMSAYRPAPPPPLQGHFGAYPYGTRRLQMAAYPDEHQQQPHHDSGDLCCASTVPGLFETLPAGFCDWADGGL</sequence>
<dbReference type="Pfam" id="PF09732">
    <property type="entry name" value="CactinC_cactus"/>
    <property type="match status" value="1"/>
</dbReference>
<feature type="region of interest" description="Disordered" evidence="5">
    <location>
        <begin position="1"/>
        <end position="55"/>
    </location>
</feature>
<dbReference type="SMART" id="SM00339">
    <property type="entry name" value="FH"/>
    <property type="match status" value="1"/>
</dbReference>
<dbReference type="PROSITE" id="PS00658">
    <property type="entry name" value="FORK_HEAD_2"/>
    <property type="match status" value="1"/>
</dbReference>
<evidence type="ECO:0000256" key="1">
    <source>
        <dbReference type="ARBA" id="ARBA00006895"/>
    </source>
</evidence>
<dbReference type="PROSITE" id="PS50039">
    <property type="entry name" value="FORK_HEAD_3"/>
    <property type="match status" value="1"/>
</dbReference>
<dbReference type="EMBL" id="JAQHRD010000003">
    <property type="protein sequence ID" value="KAJ6442780.1"/>
    <property type="molecule type" value="Genomic_DNA"/>
</dbReference>
<dbReference type="AlphaFoldDB" id="A0AB34FU22"/>
<dbReference type="InterPro" id="IPR019134">
    <property type="entry name" value="Cactin_C"/>
</dbReference>
<dbReference type="Proteomes" id="UP001163105">
    <property type="component" value="Unassembled WGS sequence"/>
</dbReference>
<comment type="similarity">
    <text evidence="1">Belongs to the CACTIN family.</text>
</comment>
<evidence type="ECO:0000259" key="6">
    <source>
        <dbReference type="PROSITE" id="PS50039"/>
    </source>
</evidence>
<evidence type="ECO:0000313" key="8">
    <source>
        <dbReference type="Proteomes" id="UP001163105"/>
    </source>
</evidence>
<dbReference type="Pfam" id="PF00250">
    <property type="entry name" value="Forkhead"/>
    <property type="match status" value="1"/>
</dbReference>
<feature type="DNA-binding region" description="Fork-head" evidence="4">
    <location>
        <begin position="650"/>
        <end position="758"/>
    </location>
</feature>
<comment type="caution">
    <text evidence="7">The sequence shown here is derived from an EMBL/GenBank/DDBJ whole genome shotgun (WGS) entry which is preliminary data.</text>
</comment>
<evidence type="ECO:0000256" key="4">
    <source>
        <dbReference type="PROSITE-ProRule" id="PRU00089"/>
    </source>
</evidence>
<feature type="compositionally biased region" description="Basic and acidic residues" evidence="5">
    <location>
        <begin position="17"/>
        <end position="26"/>
    </location>
</feature>
<evidence type="ECO:0000256" key="2">
    <source>
        <dbReference type="ARBA" id="ARBA00023125"/>
    </source>
</evidence>
<evidence type="ECO:0000313" key="7">
    <source>
        <dbReference type="EMBL" id="KAJ6442780.1"/>
    </source>
</evidence>
<comment type="subcellular location">
    <subcellularLocation>
        <location evidence="4">Nucleus</location>
    </subcellularLocation>
</comment>
<protein>
    <recommendedName>
        <fullName evidence="3">Splicing factor Cactin</fullName>
    </recommendedName>
</protein>
<keyword evidence="2 4" id="KW-0238">DNA-binding</keyword>
<proteinExistence type="inferred from homology"/>
<dbReference type="Gene3D" id="1.10.10.10">
    <property type="entry name" value="Winged helix-like DNA-binding domain superfamily/Winged helix DNA-binding domain"/>
    <property type="match status" value="1"/>
</dbReference>
<dbReference type="InterPro" id="IPR001766">
    <property type="entry name" value="Fork_head_dom"/>
</dbReference>
<evidence type="ECO:0000256" key="3">
    <source>
        <dbReference type="ARBA" id="ARBA00034534"/>
    </source>
</evidence>
<dbReference type="PANTHER" id="PTHR21737">
    <property type="entry name" value="POLYGLUTAMINE BINDING PROTEIN 1/MARVEL MEMBRANE-ASSOCIATING DOMAIN CONTAINING 3"/>
    <property type="match status" value="1"/>
</dbReference>
<reference evidence="7" key="1">
    <citation type="submission" date="2023-01" db="EMBL/GenBank/DDBJ databases">
        <title>The growth and conidiation of Purpureocillium lavendulum are regulated by nitrogen source and histone H3K14 acetylation.</title>
        <authorList>
            <person name="Tang P."/>
            <person name="Han J."/>
            <person name="Zhang C."/>
            <person name="Tang P."/>
            <person name="Qi F."/>
            <person name="Zhang K."/>
            <person name="Liang L."/>
        </authorList>
    </citation>
    <scope>NUCLEOTIDE SEQUENCE</scope>
    <source>
        <strain evidence="7">YMF1.00683</strain>
    </source>
</reference>
<dbReference type="SMART" id="SM01050">
    <property type="entry name" value="CactinC_cactus"/>
    <property type="match status" value="1"/>
</dbReference>
<dbReference type="GO" id="GO:0005681">
    <property type="term" value="C:spliceosomal complex"/>
    <property type="evidence" value="ECO:0007669"/>
    <property type="project" value="TreeGrafter"/>
</dbReference>
<dbReference type="SUPFAM" id="SSF46785">
    <property type="entry name" value="Winged helix' DNA-binding domain"/>
    <property type="match status" value="1"/>
</dbReference>
<name>A0AB34FU22_9HYPO</name>
<gene>
    <name evidence="7" type="primary">CACTIN</name>
    <name evidence="7" type="ORF">O9K51_03955</name>
</gene>
<dbReference type="GO" id="GO:0043565">
    <property type="term" value="F:sequence-specific DNA binding"/>
    <property type="evidence" value="ECO:0007669"/>
    <property type="project" value="InterPro"/>
</dbReference>
<dbReference type="PANTHER" id="PTHR21737:SF4">
    <property type="entry name" value="SPLICING FACTOR CACTIN"/>
    <property type="match status" value="1"/>
</dbReference>
<keyword evidence="4" id="KW-0539">Nucleus</keyword>
<feature type="domain" description="Fork-head" evidence="6">
    <location>
        <begin position="650"/>
        <end position="758"/>
    </location>
</feature>
<feature type="region of interest" description="Disordered" evidence="5">
    <location>
        <begin position="743"/>
        <end position="792"/>
    </location>
</feature>
<dbReference type="GO" id="GO:0005737">
    <property type="term" value="C:cytoplasm"/>
    <property type="evidence" value="ECO:0007669"/>
    <property type="project" value="TreeGrafter"/>
</dbReference>
<feature type="compositionally biased region" description="Basic residues" evidence="5">
    <location>
        <begin position="747"/>
        <end position="758"/>
    </location>
</feature>